<dbReference type="Pfam" id="PF25326">
    <property type="entry name" value="ARM_SRB8"/>
    <property type="match status" value="1"/>
</dbReference>
<dbReference type="GO" id="GO:0016592">
    <property type="term" value="C:mediator complex"/>
    <property type="evidence" value="ECO:0007669"/>
    <property type="project" value="InterPro"/>
</dbReference>
<feature type="compositionally biased region" description="Polar residues" evidence="12">
    <location>
        <begin position="133"/>
        <end position="154"/>
    </location>
</feature>
<keyword evidence="9" id="KW-0539">Nucleus</keyword>
<keyword evidence="8" id="KW-0804">Transcription</keyword>
<evidence type="ECO:0000256" key="10">
    <source>
        <dbReference type="ARBA" id="ARBA00025661"/>
    </source>
</evidence>
<evidence type="ECO:0000256" key="8">
    <source>
        <dbReference type="ARBA" id="ARBA00023163"/>
    </source>
</evidence>
<evidence type="ECO:0000313" key="15">
    <source>
        <dbReference type="Proteomes" id="UP000799440"/>
    </source>
</evidence>
<evidence type="ECO:0000256" key="12">
    <source>
        <dbReference type="SAM" id="MobiDB-lite"/>
    </source>
</evidence>
<feature type="region of interest" description="Disordered" evidence="12">
    <location>
        <begin position="1505"/>
        <end position="1550"/>
    </location>
</feature>
<name>A0A6A6VRV9_9PLEO</name>
<dbReference type="InterPro" id="IPR019035">
    <property type="entry name" value="Mediator_Med12"/>
</dbReference>
<comment type="subunit">
    <text evidence="3">Component of the SRB8-11 complex, which itself associates with the Mediator complex.</text>
</comment>
<feature type="domain" description="Mediator complex subunit Med12" evidence="13">
    <location>
        <begin position="242"/>
        <end position="305"/>
    </location>
</feature>
<dbReference type="SMART" id="SM01281">
    <property type="entry name" value="Med12"/>
    <property type="match status" value="1"/>
</dbReference>
<dbReference type="OrthoDB" id="20828at2759"/>
<dbReference type="GO" id="GO:0003712">
    <property type="term" value="F:transcription coregulator activity"/>
    <property type="evidence" value="ECO:0007669"/>
    <property type="project" value="InterPro"/>
</dbReference>
<dbReference type="InterPro" id="IPR057344">
    <property type="entry name" value="ARM_SRB8"/>
</dbReference>
<feature type="compositionally biased region" description="Low complexity" evidence="12">
    <location>
        <begin position="1420"/>
        <end position="1436"/>
    </location>
</feature>
<keyword evidence="7" id="KW-0010">Activator</keyword>
<feature type="compositionally biased region" description="Polar residues" evidence="12">
    <location>
        <begin position="1447"/>
        <end position="1464"/>
    </location>
</feature>
<comment type="subcellular location">
    <subcellularLocation>
        <location evidence="1">Nucleus</location>
    </subcellularLocation>
</comment>
<evidence type="ECO:0000313" key="14">
    <source>
        <dbReference type="EMBL" id="KAF2752001.1"/>
    </source>
</evidence>
<gene>
    <name evidence="14" type="ORF">M011DRAFT_463486</name>
</gene>
<comment type="function">
    <text evidence="10">Component of the SRB8-11 complex. The SRB8-11 complex is a regulatory module of the Mediator complex which is itself involved in regulation of basal and activated RNA polymerase II-dependent transcription. The SRB8-11 complex may be involved in the transcriptional repression of a subset of genes regulated by Mediator. It may inhibit the association of the Mediator complex with RNA polymerase II to form the holoenzyme complex.</text>
</comment>
<keyword evidence="6" id="KW-0805">Transcription regulation</keyword>
<accession>A0A6A6VRV9</accession>
<evidence type="ECO:0000256" key="4">
    <source>
        <dbReference type="ARBA" id="ARBA00019622"/>
    </source>
</evidence>
<evidence type="ECO:0000256" key="3">
    <source>
        <dbReference type="ARBA" id="ARBA00011629"/>
    </source>
</evidence>
<evidence type="ECO:0000256" key="9">
    <source>
        <dbReference type="ARBA" id="ARBA00023242"/>
    </source>
</evidence>
<dbReference type="Pfam" id="PF09497">
    <property type="entry name" value="Med12"/>
    <property type="match status" value="1"/>
</dbReference>
<evidence type="ECO:0000256" key="6">
    <source>
        <dbReference type="ARBA" id="ARBA00023015"/>
    </source>
</evidence>
<feature type="compositionally biased region" description="Pro residues" evidence="12">
    <location>
        <begin position="1410"/>
        <end position="1419"/>
    </location>
</feature>
<dbReference type="GO" id="GO:0006357">
    <property type="term" value="P:regulation of transcription by RNA polymerase II"/>
    <property type="evidence" value="ECO:0007669"/>
    <property type="project" value="InterPro"/>
</dbReference>
<protein>
    <recommendedName>
        <fullName evidence="4">Mediator of RNA polymerase II transcription subunit 12</fullName>
    </recommendedName>
    <alternativeName>
        <fullName evidence="11">Mediator complex subunit 12</fullName>
    </alternativeName>
</protein>
<reference evidence="14" key="1">
    <citation type="journal article" date="2020" name="Stud. Mycol.">
        <title>101 Dothideomycetes genomes: a test case for predicting lifestyles and emergence of pathogens.</title>
        <authorList>
            <person name="Haridas S."/>
            <person name="Albert R."/>
            <person name="Binder M."/>
            <person name="Bloem J."/>
            <person name="Labutti K."/>
            <person name="Salamov A."/>
            <person name="Andreopoulos B."/>
            <person name="Baker S."/>
            <person name="Barry K."/>
            <person name="Bills G."/>
            <person name="Bluhm B."/>
            <person name="Cannon C."/>
            <person name="Castanera R."/>
            <person name="Culley D."/>
            <person name="Daum C."/>
            <person name="Ezra D."/>
            <person name="Gonzalez J."/>
            <person name="Henrissat B."/>
            <person name="Kuo A."/>
            <person name="Liang C."/>
            <person name="Lipzen A."/>
            <person name="Lutzoni F."/>
            <person name="Magnuson J."/>
            <person name="Mondo S."/>
            <person name="Nolan M."/>
            <person name="Ohm R."/>
            <person name="Pangilinan J."/>
            <person name="Park H.-J."/>
            <person name="Ramirez L."/>
            <person name="Alfaro M."/>
            <person name="Sun H."/>
            <person name="Tritt A."/>
            <person name="Yoshinaga Y."/>
            <person name="Zwiers L.-H."/>
            <person name="Turgeon B."/>
            <person name="Goodwin S."/>
            <person name="Spatafora J."/>
            <person name="Crous P."/>
            <person name="Grigoriev I."/>
        </authorList>
    </citation>
    <scope>NUCLEOTIDE SEQUENCE</scope>
    <source>
        <strain evidence="14">CBS 119925</strain>
    </source>
</reference>
<comment type="similarity">
    <text evidence="2">Belongs to the Mediator complex subunit 12 family.</text>
</comment>
<evidence type="ECO:0000256" key="2">
    <source>
        <dbReference type="ARBA" id="ARBA00010289"/>
    </source>
</evidence>
<evidence type="ECO:0000256" key="1">
    <source>
        <dbReference type="ARBA" id="ARBA00004123"/>
    </source>
</evidence>
<dbReference type="Proteomes" id="UP000799440">
    <property type="component" value="Unassembled WGS sequence"/>
</dbReference>
<evidence type="ECO:0000256" key="7">
    <source>
        <dbReference type="ARBA" id="ARBA00023159"/>
    </source>
</evidence>
<keyword evidence="15" id="KW-1185">Reference proteome</keyword>
<feature type="region of interest" description="Disordered" evidence="12">
    <location>
        <begin position="1410"/>
        <end position="1483"/>
    </location>
</feature>
<evidence type="ECO:0000256" key="11">
    <source>
        <dbReference type="ARBA" id="ARBA00032010"/>
    </source>
</evidence>
<organism evidence="14 15">
    <name type="scientific">Sporormia fimetaria CBS 119925</name>
    <dbReference type="NCBI Taxonomy" id="1340428"/>
    <lineage>
        <taxon>Eukaryota</taxon>
        <taxon>Fungi</taxon>
        <taxon>Dikarya</taxon>
        <taxon>Ascomycota</taxon>
        <taxon>Pezizomycotina</taxon>
        <taxon>Dothideomycetes</taxon>
        <taxon>Pleosporomycetidae</taxon>
        <taxon>Pleosporales</taxon>
        <taxon>Sporormiaceae</taxon>
        <taxon>Sporormia</taxon>
    </lineage>
</organism>
<sequence>MTSRPGPGIRESLQPRGSNGQQWVHARQRPSQPTVAAGSHGQYHDYPELTQEGQRHAKEESVAPNRDQKNPVSRNTALEGASRPPPRGKPPLFFTPSSTSAAETVGPSSLAGALPLPPKPGPPRHREELHQQFAASETMTSTDVASSKVQSIEAPSSPPLYSGGKAADFFPWTGNHPEDTLSEALVKAGMSNKAQIMNEINTARPSVWPSLKNKSGLNTLSSLFVAVLEKRQSSGKITAANSFKPPPRLTLRDSTRETWLHDLANPTVGLRRLSRTIPHGITGTVLLDHCMNKNIPLARAVWLAKCVGINEMRSHKRKGQAGTLTWVRGWTISVEQFLEGVIASMGQDEWKRRITYALQVATCLFKEHLLEEGHFLDWILTNISASPPDKLFLWLMIVSVYAGSLSVSRRRGKHLAEALIKHADKLYMIQESQPSPLLEYLEQLLVKLLVARPCCFLLPRTWATASPVLRRLSSRYSVPQLTSKVDQLHRRVQRLLNEQRDTPRSQNSKQQVVSLLDSVDCLSAVDIENICSECVEVMPDGQLLVFTVLEWATSLFREGVYRVYLVARMLRNWFRLGIDIDSAILSFIQSSSTGAVCDSNCMFRIIAELVRSKTFSVGRYLQWLIATGALNSNDDIQHTAYWPLRLVTEIPLTGLPEQVRNLRSTLLQGTPFSADSEERDLDLAESELRRHLPKLCVGAASPEPSSGCNLLGFSSTIKLELSLFLRHHVAAAVETIGSGTTNQRLLDDQAVSAVTMHEFCVVRSYIEAFGDLSILADILKCLSITTDSIVLAAVVDTLLYHRRAFYAIGAYEALCARVVASYARMRMSQIPDRRLLLSLIDLAHTTKDTPPMLRALTNDIARLDQSQSDAACSPVSDMLFETVSNSYLETGEEIERILSSGTSMDQPTMSRVFYKIMDYLEAQFKRGEASSIHHAIWLKRTCGFDELAFERIVHAWLEAQLPQQHHWLLCAAVPVLVTSGCVTLKYFLESASVCIRKQQEKDSMLAFHLSMQILDIVLPSETLSPHLPWQDAYRYRLLQHVFQEDEPARLMDFMGSIIRNPLYLVPSLREQIEKVICGERTRSLVKRCACKQPQCLSALGIGQRGLPDPAWCILKESVDSLVDPSGHLSLSSKTRRHQVQSTIAAIDHLSQPFTQLEIAHLLCINDIDEDKSLDTAPEVLLEAIRSADDEVYTSCLHLISGLDPSLGTKLREHAEREILNGSSFLAQPGLSAENFTTNCRALDNRSLSIVNCTVPSTPSEGQPSIIGPLTERLKGVSEFIGNSGGLQTALGQDQLSTLFSWVIALLTLAADHAAPSLQNIPIQQQAAFVWSIGRLFAEPALSAHSRIPQFAYDVAMVLHDVISEDARVHLSKLHAAKTHEDLRCSFLFGGTASADGWVALVKPIPLPNTTPTVPSPQIPPTSASSPSPQQFQGASPLALNLTPPPQSFGQYNTQQPNPQLSNTGRMFPQYPQHPQRPPPDRLLTQLHQLGPTLTQKQQAQLQQMQRMQLQGLTQQQRNLQSHMQLQRQAASASPRPGMQTPTRTGGPATKQENVELRTFPFTLKPWELLAESGGNAIANDTAVSLSLFGARTL</sequence>
<dbReference type="PANTHER" id="PTHR46567:SF1">
    <property type="entry name" value="MEDIATOR OF RNA POLYMERASE II TRANSCRIPTION SUBUNIT 12"/>
    <property type="match status" value="1"/>
</dbReference>
<feature type="region of interest" description="Disordered" evidence="12">
    <location>
        <begin position="1"/>
        <end position="160"/>
    </location>
</feature>
<proteinExistence type="inferred from homology"/>
<dbReference type="PANTHER" id="PTHR46567">
    <property type="entry name" value="MEDIATOR OF RNA POLYMERASE II TRANSCRIPTION SUBUNIT 12"/>
    <property type="match status" value="1"/>
</dbReference>
<evidence type="ECO:0000256" key="5">
    <source>
        <dbReference type="ARBA" id="ARBA00022491"/>
    </source>
</evidence>
<feature type="compositionally biased region" description="Polar residues" evidence="12">
    <location>
        <begin position="1521"/>
        <end position="1531"/>
    </location>
</feature>
<keyword evidence="5" id="KW-0678">Repressor</keyword>
<feature type="compositionally biased region" description="Basic and acidic residues" evidence="12">
    <location>
        <begin position="42"/>
        <end position="69"/>
    </location>
</feature>
<dbReference type="EMBL" id="MU006561">
    <property type="protein sequence ID" value="KAF2752001.1"/>
    <property type="molecule type" value="Genomic_DNA"/>
</dbReference>
<evidence type="ECO:0000259" key="13">
    <source>
        <dbReference type="SMART" id="SM01281"/>
    </source>
</evidence>
<feature type="compositionally biased region" description="Low complexity" evidence="12">
    <location>
        <begin position="1505"/>
        <end position="1520"/>
    </location>
</feature>